<reference evidence="1" key="1">
    <citation type="submission" date="2014-09" db="EMBL/GenBank/DDBJ databases">
        <authorList>
            <person name="Magalhaes I.L.F."/>
            <person name="Oliveira U."/>
            <person name="Santos F.R."/>
            <person name="Vidigal T.H.D.A."/>
            <person name="Brescovit A.D."/>
            <person name="Santos A.J."/>
        </authorList>
    </citation>
    <scope>NUCLEOTIDE SEQUENCE</scope>
    <source>
        <tissue evidence="1">Shoot tissue taken approximately 20 cm above the soil surface</tissue>
    </source>
</reference>
<organism evidence="1">
    <name type="scientific">Arundo donax</name>
    <name type="common">Giant reed</name>
    <name type="synonym">Donax arundinaceus</name>
    <dbReference type="NCBI Taxonomy" id="35708"/>
    <lineage>
        <taxon>Eukaryota</taxon>
        <taxon>Viridiplantae</taxon>
        <taxon>Streptophyta</taxon>
        <taxon>Embryophyta</taxon>
        <taxon>Tracheophyta</taxon>
        <taxon>Spermatophyta</taxon>
        <taxon>Magnoliopsida</taxon>
        <taxon>Liliopsida</taxon>
        <taxon>Poales</taxon>
        <taxon>Poaceae</taxon>
        <taxon>PACMAD clade</taxon>
        <taxon>Arundinoideae</taxon>
        <taxon>Arundineae</taxon>
        <taxon>Arundo</taxon>
    </lineage>
</organism>
<proteinExistence type="predicted"/>
<dbReference type="EMBL" id="GBRH01211156">
    <property type="protein sequence ID" value="JAD86739.1"/>
    <property type="molecule type" value="Transcribed_RNA"/>
</dbReference>
<evidence type="ECO:0000313" key="1">
    <source>
        <dbReference type="EMBL" id="JAD86739.1"/>
    </source>
</evidence>
<dbReference type="AlphaFoldDB" id="A0A0A9DDU0"/>
<protein>
    <submittedName>
        <fullName evidence="1">Uncharacterized protein</fullName>
    </submittedName>
</protein>
<name>A0A0A9DDU0_ARUDO</name>
<reference evidence="1" key="2">
    <citation type="journal article" date="2015" name="Data Brief">
        <title>Shoot transcriptome of the giant reed, Arundo donax.</title>
        <authorList>
            <person name="Barrero R.A."/>
            <person name="Guerrero F.D."/>
            <person name="Moolhuijzen P."/>
            <person name="Goolsby J.A."/>
            <person name="Tidwell J."/>
            <person name="Bellgard S.E."/>
            <person name="Bellgard M.I."/>
        </authorList>
    </citation>
    <scope>NUCLEOTIDE SEQUENCE</scope>
    <source>
        <tissue evidence="1">Shoot tissue taken approximately 20 cm above the soil surface</tissue>
    </source>
</reference>
<sequence length="60" mass="6830">MIDRRMGIHGHPLEIQVFLSTVPSYFFPFHLGVCSQVDFAQLFPRQLLKLIAPVSLTLTC</sequence>
<accession>A0A0A9DDU0</accession>